<evidence type="ECO:0000313" key="2">
    <source>
        <dbReference type="EMBL" id="CAA9515229.1"/>
    </source>
</evidence>
<dbReference type="EMBL" id="CADCVY010000107">
    <property type="protein sequence ID" value="CAA9515229.1"/>
    <property type="molecule type" value="Genomic_DNA"/>
</dbReference>
<keyword evidence="2" id="KW-0689">Ribosomal protein</keyword>
<reference evidence="2" key="1">
    <citation type="submission" date="2020-02" db="EMBL/GenBank/DDBJ databases">
        <authorList>
            <person name="Meier V. D."/>
        </authorList>
    </citation>
    <scope>NUCLEOTIDE SEQUENCE</scope>
    <source>
        <strain evidence="2">AVDCRST_MAG44</strain>
    </source>
</reference>
<proteinExistence type="predicted"/>
<keyword evidence="2" id="KW-0687">Ribonucleoprotein</keyword>
<sequence length="76" mass="8765">EVRHPPRISHHYRRNDRRHQVPDPLDVGQGGRHSPPRHRSDRPPGVDRRQPEAAGYRRPGGALQQAVWRPFAGQEV</sequence>
<feature type="non-terminal residue" evidence="2">
    <location>
        <position position="1"/>
    </location>
</feature>
<organism evidence="2">
    <name type="scientific">uncultured Sphingomonas sp</name>
    <dbReference type="NCBI Taxonomy" id="158754"/>
    <lineage>
        <taxon>Bacteria</taxon>
        <taxon>Pseudomonadati</taxon>
        <taxon>Pseudomonadota</taxon>
        <taxon>Alphaproteobacteria</taxon>
        <taxon>Sphingomonadales</taxon>
        <taxon>Sphingomonadaceae</taxon>
        <taxon>Sphingomonas</taxon>
        <taxon>environmental samples</taxon>
    </lineage>
</organism>
<feature type="non-terminal residue" evidence="2">
    <location>
        <position position="76"/>
    </location>
</feature>
<evidence type="ECO:0000256" key="1">
    <source>
        <dbReference type="SAM" id="MobiDB-lite"/>
    </source>
</evidence>
<protein>
    <submittedName>
        <fullName evidence="2">LSU ribosomal protein L31p @ LSU ribosomal protein L31p, zinc-independent</fullName>
    </submittedName>
</protein>
<name>A0A6J4T7C4_9SPHN</name>
<dbReference type="AlphaFoldDB" id="A0A6J4T7C4"/>
<feature type="region of interest" description="Disordered" evidence="1">
    <location>
        <begin position="1"/>
        <end position="76"/>
    </location>
</feature>
<gene>
    <name evidence="2" type="ORF">AVDCRST_MAG44-1655</name>
</gene>
<feature type="compositionally biased region" description="Basic and acidic residues" evidence="1">
    <location>
        <begin position="41"/>
        <end position="51"/>
    </location>
</feature>
<dbReference type="GO" id="GO:0005840">
    <property type="term" value="C:ribosome"/>
    <property type="evidence" value="ECO:0007669"/>
    <property type="project" value="UniProtKB-KW"/>
</dbReference>
<accession>A0A6J4T7C4</accession>
<feature type="compositionally biased region" description="Basic residues" evidence="1">
    <location>
        <begin position="1"/>
        <end position="17"/>
    </location>
</feature>